<dbReference type="SUPFAM" id="SSF82866">
    <property type="entry name" value="Multidrug efflux transporter AcrB transmembrane domain"/>
    <property type="match status" value="2"/>
</dbReference>
<feature type="transmembrane region" description="Helical" evidence="1">
    <location>
        <begin position="861"/>
        <end position="881"/>
    </location>
</feature>
<feature type="transmembrane region" description="Helical" evidence="1">
    <location>
        <begin position="357"/>
        <end position="377"/>
    </location>
</feature>
<name>A0ABN4YLQ5_9GAMM</name>
<gene>
    <name evidence="2" type="ORF">SJ2017_4144</name>
</gene>
<dbReference type="RefSeq" id="WP_080917267.1">
    <property type="nucleotide sequence ID" value="NZ_CP020472.1"/>
</dbReference>
<dbReference type="PANTHER" id="PTHR32063:SF33">
    <property type="entry name" value="RND SUPERFAMILY EFFLUX PUMP PERMEASE COMPONENT"/>
    <property type="match status" value="1"/>
</dbReference>
<dbReference type="SUPFAM" id="SSF82693">
    <property type="entry name" value="Multidrug efflux transporter AcrB pore domain, PN1, PN2, PC1 and PC2 subdomains"/>
    <property type="match status" value="1"/>
</dbReference>
<feature type="transmembrane region" description="Helical" evidence="1">
    <location>
        <begin position="834"/>
        <end position="854"/>
    </location>
</feature>
<feature type="transmembrane region" description="Helical" evidence="1">
    <location>
        <begin position="331"/>
        <end position="350"/>
    </location>
</feature>
<evidence type="ECO:0000256" key="1">
    <source>
        <dbReference type="SAM" id="Phobius"/>
    </source>
</evidence>
<dbReference type="Gene3D" id="3.30.70.1440">
    <property type="entry name" value="Multidrug efflux transporter AcrB pore domain"/>
    <property type="match status" value="1"/>
</dbReference>
<dbReference type="Proteomes" id="UP000191820">
    <property type="component" value="Chromosome"/>
</dbReference>
<evidence type="ECO:0000313" key="3">
    <source>
        <dbReference type="Proteomes" id="UP000191820"/>
    </source>
</evidence>
<reference evidence="2 3" key="1">
    <citation type="submission" date="2017-03" db="EMBL/GenBank/DDBJ databases">
        <title>Genome sequencing of Shewanella japonica KCTC 22435.</title>
        <authorList>
            <person name="Kim K.M."/>
        </authorList>
    </citation>
    <scope>NUCLEOTIDE SEQUENCE [LARGE SCALE GENOMIC DNA]</scope>
    <source>
        <strain evidence="2 3">KCTC 22435</strain>
    </source>
</reference>
<feature type="transmembrane region" description="Helical" evidence="1">
    <location>
        <begin position="887"/>
        <end position="909"/>
    </location>
</feature>
<keyword evidence="1" id="KW-1133">Transmembrane helix</keyword>
<sequence length="1005" mass="110209">MNVLLSLLLTRKFAAKILTVLIISIGAWTTYHLPLAEKPRFDMGKGNIITTYPGATASDIESNITSKLEKELLSISGLKVFTSKSESGISNISFELRSDVSKPDVVYQDIRDAISRVSDLPAGITEAPTLTIKKSYSLDFMVIGIAGDVPYSVLREKAKKLELALRRLEGIGEVHPIDLRNPEFIIQLEPISLKRYGLTIDDVASIISQRNALISGGRLEELSNNPELVTTAELNNLQALQETFVSFNPNLQLKDLASEIIDSYEKGSAYGTINGNQSILFDLRTNETADVVATSKRVKALLAQEQHALGKEYTLAIGSDLSADIQEKANIVQSNGLIGLALVLAVLAIFLNKRIALWVAISIPVCIFGALTVLASLGQILDVFTLSALILIIGIIVDDAVVVSDKIVSLVEQGHDINIAVVEGVKSVFPAVLASILSTMIAFIPLLFFPGNSGKLMYVIPLTVVIALIFSFIDALLFIPAHLKGVLKNDARLPQKPAGNFKTMNTLIRDTITHYKLILPISLIAITAMTTLSVKNISYLFFPTDGAYLIEVSAEANPKLSLDEVWQQTQQLEAIFESTPEVNYWYGEVSSPTSTWVISLTPSNKRTRIAEGIVAAWEEQLLDIENLNQVEFDIDGGGPPVGRPIDLRIVGGSDNGREQLANNVTEFLSAIEGTARVKRDINQPTPQVEAVLQHRWLNYYGITATQVGEIIKYAIEGQRVTRIFNGKEEVYFRVTLEDNDKSLQELDEITLRASDGRLVPLKELVRWKFNNTVAKITHFNGERVVRVSSSVDATITDPIAVYEQVQTEFSTKHFDGARIVPMGQILETQEAQTGFSIAIIIALVGIAIILLLLFDNIIESLIVLTVIPFGIGGALFILLLHNQVLSFFSIIGMIALIGIMVNNSLVLIWHLKDTLKDKGNLSDVEFVIKGTQSRIRAISLTTMTTVAGLIPLAYGFGGYDNYMSPMALIVGWGCIISLIVTLTIIPSIYLWVMKLNLVPQPSTNQ</sequence>
<feature type="transmembrane region" description="Helical" evidence="1">
    <location>
        <begin position="456"/>
        <end position="479"/>
    </location>
</feature>
<feature type="transmembrane region" description="Helical" evidence="1">
    <location>
        <begin position="428"/>
        <end position="450"/>
    </location>
</feature>
<feature type="transmembrane region" description="Helical" evidence="1">
    <location>
        <begin position="383"/>
        <end position="403"/>
    </location>
</feature>
<dbReference type="Gene3D" id="3.30.70.1320">
    <property type="entry name" value="Multidrug efflux transporter AcrB pore domain like"/>
    <property type="match status" value="1"/>
</dbReference>
<dbReference type="InterPro" id="IPR027463">
    <property type="entry name" value="AcrB_DN_DC_subdom"/>
</dbReference>
<dbReference type="Gene3D" id="3.30.2090.10">
    <property type="entry name" value="Multidrug efflux transporter AcrB TolC docking domain, DN and DC subdomains"/>
    <property type="match status" value="2"/>
</dbReference>
<feature type="transmembrane region" description="Helical" evidence="1">
    <location>
        <begin position="969"/>
        <end position="992"/>
    </location>
</feature>
<dbReference type="SUPFAM" id="SSF82714">
    <property type="entry name" value="Multidrug efflux transporter AcrB TolC docking domain, DN and DC subdomains"/>
    <property type="match status" value="2"/>
</dbReference>
<dbReference type="EMBL" id="CP020472">
    <property type="protein sequence ID" value="ARD24371.1"/>
    <property type="molecule type" value="Genomic_DNA"/>
</dbReference>
<organism evidence="2 3">
    <name type="scientific">Shewanella japonica</name>
    <dbReference type="NCBI Taxonomy" id="93973"/>
    <lineage>
        <taxon>Bacteria</taxon>
        <taxon>Pseudomonadati</taxon>
        <taxon>Pseudomonadota</taxon>
        <taxon>Gammaproteobacteria</taxon>
        <taxon>Alteromonadales</taxon>
        <taxon>Shewanellaceae</taxon>
        <taxon>Shewanella</taxon>
    </lineage>
</organism>
<dbReference type="Gene3D" id="3.30.70.1430">
    <property type="entry name" value="Multidrug efflux transporter AcrB pore domain"/>
    <property type="match status" value="2"/>
</dbReference>
<feature type="transmembrane region" description="Helical" evidence="1">
    <location>
        <begin position="937"/>
        <end position="957"/>
    </location>
</feature>
<dbReference type="PANTHER" id="PTHR32063">
    <property type="match status" value="1"/>
</dbReference>
<evidence type="ECO:0000313" key="2">
    <source>
        <dbReference type="EMBL" id="ARD24371.1"/>
    </source>
</evidence>
<keyword evidence="1" id="KW-0472">Membrane</keyword>
<accession>A0ABN4YLQ5</accession>
<dbReference type="Pfam" id="PF00873">
    <property type="entry name" value="ACR_tran"/>
    <property type="match status" value="1"/>
</dbReference>
<dbReference type="Gene3D" id="1.20.1640.10">
    <property type="entry name" value="Multidrug efflux transporter AcrB transmembrane domain"/>
    <property type="match status" value="2"/>
</dbReference>
<protein>
    <submittedName>
        <fullName evidence="2">Export membrane family protein</fullName>
    </submittedName>
</protein>
<keyword evidence="1" id="KW-0812">Transmembrane</keyword>
<dbReference type="InterPro" id="IPR001036">
    <property type="entry name" value="Acrflvin-R"/>
</dbReference>
<feature type="transmembrane region" description="Helical" evidence="1">
    <location>
        <begin position="517"/>
        <end position="534"/>
    </location>
</feature>
<keyword evidence="3" id="KW-1185">Reference proteome</keyword>
<proteinExistence type="predicted"/>
<dbReference type="PRINTS" id="PR00702">
    <property type="entry name" value="ACRIFLAVINRP"/>
</dbReference>